<dbReference type="PANTHER" id="PTHR30075:SF2">
    <property type="entry name" value="GLYCINE--TRNA LIGASE, CHLOROPLASTIC_MITOCHONDRIAL 2"/>
    <property type="match status" value="1"/>
</dbReference>
<dbReference type="Pfam" id="PF02092">
    <property type="entry name" value="tRNA_synt_2f"/>
    <property type="match status" value="1"/>
</dbReference>
<evidence type="ECO:0000259" key="12">
    <source>
        <dbReference type="Pfam" id="PF05746"/>
    </source>
</evidence>
<keyword evidence="14" id="KW-1185">Reference proteome</keyword>
<dbReference type="GO" id="GO:0005524">
    <property type="term" value="F:ATP binding"/>
    <property type="evidence" value="ECO:0007669"/>
    <property type="project" value="UniProtKB-UniRule"/>
</dbReference>
<dbReference type="EC" id="6.1.1.14" evidence="11"/>
<dbReference type="HAMAP" id="MF_00255">
    <property type="entry name" value="Gly_tRNA_synth_beta"/>
    <property type="match status" value="1"/>
</dbReference>
<keyword evidence="6 11" id="KW-0547">Nucleotide-binding</keyword>
<evidence type="ECO:0000256" key="9">
    <source>
        <dbReference type="ARBA" id="ARBA00023146"/>
    </source>
</evidence>
<dbReference type="GO" id="GO:0004814">
    <property type="term" value="F:arginine-tRNA ligase activity"/>
    <property type="evidence" value="ECO:0007669"/>
    <property type="project" value="InterPro"/>
</dbReference>
<evidence type="ECO:0000256" key="4">
    <source>
        <dbReference type="ARBA" id="ARBA00022490"/>
    </source>
</evidence>
<comment type="similarity">
    <text evidence="2 11">Belongs to the class-II aminoacyl-tRNA synthetase family.</text>
</comment>
<accession>A0A4Q7SBS2</accession>
<gene>
    <name evidence="11" type="primary">glyS</name>
    <name evidence="13" type="ORF">EV147_2137</name>
</gene>
<dbReference type="Proteomes" id="UP000291078">
    <property type="component" value="Unassembled WGS sequence"/>
</dbReference>
<evidence type="ECO:0000256" key="2">
    <source>
        <dbReference type="ARBA" id="ARBA00008226"/>
    </source>
</evidence>
<dbReference type="OrthoDB" id="9775440at2"/>
<comment type="caution">
    <text evidence="13">The sequence shown here is derived from an EMBL/GenBank/DDBJ whole genome shotgun (WGS) entry which is preliminary data.</text>
</comment>
<proteinExistence type="inferred from homology"/>
<dbReference type="InterPro" id="IPR008909">
    <property type="entry name" value="DALR_anticod-bd"/>
</dbReference>
<dbReference type="PANTHER" id="PTHR30075">
    <property type="entry name" value="GLYCYL-TRNA SYNTHETASE"/>
    <property type="match status" value="1"/>
</dbReference>
<evidence type="ECO:0000313" key="13">
    <source>
        <dbReference type="EMBL" id="RZT43088.1"/>
    </source>
</evidence>
<comment type="subcellular location">
    <subcellularLocation>
        <location evidence="1 11">Cytoplasm</location>
    </subcellularLocation>
</comment>
<dbReference type="AlphaFoldDB" id="A0A4Q7SBS2"/>
<evidence type="ECO:0000256" key="11">
    <source>
        <dbReference type="HAMAP-Rule" id="MF_00255"/>
    </source>
</evidence>
<keyword evidence="7 11" id="KW-0067">ATP-binding</keyword>
<protein>
    <recommendedName>
        <fullName evidence="11">Glycine--tRNA ligase beta subunit</fullName>
        <ecNumber evidence="11">6.1.1.14</ecNumber>
    </recommendedName>
    <alternativeName>
        <fullName evidence="11">Glycyl-tRNA synthetase beta subunit</fullName>
        <shortName evidence="11">GlyRS</shortName>
    </alternativeName>
</protein>
<keyword evidence="5 11" id="KW-0436">Ligase</keyword>
<keyword evidence="4 11" id="KW-0963">Cytoplasm</keyword>
<dbReference type="RefSeq" id="WP_130391031.1">
    <property type="nucleotide sequence ID" value="NZ_SGXM01000001.1"/>
</dbReference>
<evidence type="ECO:0000313" key="14">
    <source>
        <dbReference type="Proteomes" id="UP000291078"/>
    </source>
</evidence>
<evidence type="ECO:0000256" key="1">
    <source>
        <dbReference type="ARBA" id="ARBA00004496"/>
    </source>
</evidence>
<comment type="catalytic activity">
    <reaction evidence="10 11">
        <text>tRNA(Gly) + glycine + ATP = glycyl-tRNA(Gly) + AMP + diphosphate</text>
        <dbReference type="Rhea" id="RHEA:16013"/>
        <dbReference type="Rhea" id="RHEA-COMP:9664"/>
        <dbReference type="Rhea" id="RHEA-COMP:9683"/>
        <dbReference type="ChEBI" id="CHEBI:30616"/>
        <dbReference type="ChEBI" id="CHEBI:33019"/>
        <dbReference type="ChEBI" id="CHEBI:57305"/>
        <dbReference type="ChEBI" id="CHEBI:78442"/>
        <dbReference type="ChEBI" id="CHEBI:78522"/>
        <dbReference type="ChEBI" id="CHEBI:456215"/>
        <dbReference type="EC" id="6.1.1.14"/>
    </reaction>
</comment>
<keyword evidence="9 11" id="KW-0030">Aminoacyl-tRNA synthetase</keyword>
<dbReference type="InterPro" id="IPR015944">
    <property type="entry name" value="Gly-tRNA-synth_bsu"/>
</dbReference>
<dbReference type="NCBIfam" id="TIGR00211">
    <property type="entry name" value="glyS"/>
    <property type="match status" value="1"/>
</dbReference>
<evidence type="ECO:0000256" key="5">
    <source>
        <dbReference type="ARBA" id="ARBA00022598"/>
    </source>
</evidence>
<sequence>MSQPMTDSLLIELFTEELPPKALARLGESFAQGLADGLRARDLLDAGAAVTPFATPRRLAALVTGVRRTAPDREQREKVLPLTVALDANGAPTAPLAKKLAALAKSTGVAEIDWQTLERASDGKAEAFFHRYTARGATLADGLQAALDDALGKLPIPKLMSYQRPDGTTVHFVRPAHSLIALHGAEIVPVSVLGLPASNITQGHRFLSQGTIEIPHAAEYAGLLESRGRVVASYADRRERIRTALLREAGADQVVMPDALLDEVNSLVEWPVVYPCHFEEAFLAVPQECLILTMQTNQKYFALTDAAGQLRNRFLIVSNLATDTPQSIITGNERVVRPRLADAKFFFDQDRKKTLASRVPLLGNVVYHNKIGSQLDRVQRLQQIAGHVADAMNAAGAPVDKAAAMRGAELAKADLLTDMVGEFPELQGTMGTYYARHDDEAADVALACSEHYRPRFAGDALPEGNVSTAVALADKLETLVGIWGIGLQPTGEKDPFALRRHALGILRMLIEKPLAVPVDTLLALTEQAFAGIAAVKPAREAIADFLYDRVRGYLKDKGYTTNEVEAVVSLRPQTLHDVLARMEAVRTFAALPEAEALAAANKRITNILKKTDEAIGSVDTSLFREAAEGALHQAIERVRPGVEAAFAGGDFTAALRDLAQLREAVDRFFNDVMVMAEDAKLRANRLALLATLHGLANRVADISKLAA</sequence>
<reference evidence="13 14" key="1">
    <citation type="journal article" date="2015" name="Stand. Genomic Sci.">
        <title>Genomic Encyclopedia of Bacterial and Archaeal Type Strains, Phase III: the genomes of soil and plant-associated and newly described type strains.</title>
        <authorList>
            <person name="Whitman W.B."/>
            <person name="Woyke T."/>
            <person name="Klenk H.P."/>
            <person name="Zhou Y."/>
            <person name="Lilburn T.G."/>
            <person name="Beck B.J."/>
            <person name="De Vos P."/>
            <person name="Vandamme P."/>
            <person name="Eisen J.A."/>
            <person name="Garrity G."/>
            <person name="Hugenholtz P."/>
            <person name="Kyrpides N.C."/>
        </authorList>
    </citation>
    <scope>NUCLEOTIDE SEQUENCE [LARGE SCALE GENOMIC DNA]</scope>
    <source>
        <strain evidence="13 14">ASC-9842</strain>
    </source>
</reference>
<dbReference type="GO" id="GO:0006420">
    <property type="term" value="P:arginyl-tRNA aminoacylation"/>
    <property type="evidence" value="ECO:0007669"/>
    <property type="project" value="InterPro"/>
</dbReference>
<dbReference type="EMBL" id="SGXM01000001">
    <property type="protein sequence ID" value="RZT43088.1"/>
    <property type="molecule type" value="Genomic_DNA"/>
</dbReference>
<evidence type="ECO:0000256" key="6">
    <source>
        <dbReference type="ARBA" id="ARBA00022741"/>
    </source>
</evidence>
<evidence type="ECO:0000256" key="7">
    <source>
        <dbReference type="ARBA" id="ARBA00022840"/>
    </source>
</evidence>
<name>A0A4Q7SBS2_9BURK</name>
<dbReference type="GO" id="GO:0004820">
    <property type="term" value="F:glycine-tRNA ligase activity"/>
    <property type="evidence" value="ECO:0007669"/>
    <property type="project" value="UniProtKB-UniRule"/>
</dbReference>
<dbReference type="SUPFAM" id="SSF109604">
    <property type="entry name" value="HD-domain/PDEase-like"/>
    <property type="match status" value="1"/>
</dbReference>
<organism evidence="13 14">
    <name type="scientific">Cupriavidus agavae</name>
    <dbReference type="NCBI Taxonomy" id="1001822"/>
    <lineage>
        <taxon>Bacteria</taxon>
        <taxon>Pseudomonadati</taxon>
        <taxon>Pseudomonadota</taxon>
        <taxon>Betaproteobacteria</taxon>
        <taxon>Burkholderiales</taxon>
        <taxon>Burkholderiaceae</taxon>
        <taxon>Cupriavidus</taxon>
    </lineage>
</organism>
<dbReference type="Pfam" id="PF05746">
    <property type="entry name" value="DALR_1"/>
    <property type="match status" value="1"/>
</dbReference>
<comment type="subunit">
    <text evidence="3 11">Tetramer of two alpha and two beta subunits.</text>
</comment>
<dbReference type="PROSITE" id="PS50861">
    <property type="entry name" value="AA_TRNA_LIGASE_II_GLYAB"/>
    <property type="match status" value="1"/>
</dbReference>
<feature type="domain" description="DALR anticodon binding" evidence="12">
    <location>
        <begin position="599"/>
        <end position="691"/>
    </location>
</feature>
<evidence type="ECO:0000256" key="3">
    <source>
        <dbReference type="ARBA" id="ARBA00011209"/>
    </source>
</evidence>
<dbReference type="PRINTS" id="PR01045">
    <property type="entry name" value="TRNASYNTHGB"/>
</dbReference>
<evidence type="ECO:0000256" key="8">
    <source>
        <dbReference type="ARBA" id="ARBA00022917"/>
    </source>
</evidence>
<keyword evidence="8 11" id="KW-0648">Protein biosynthesis</keyword>
<dbReference type="GO" id="GO:0006426">
    <property type="term" value="P:glycyl-tRNA aminoacylation"/>
    <property type="evidence" value="ECO:0007669"/>
    <property type="project" value="UniProtKB-UniRule"/>
</dbReference>
<dbReference type="InterPro" id="IPR006194">
    <property type="entry name" value="Gly-tRNA-synth_heterodimer"/>
</dbReference>
<dbReference type="GO" id="GO:0005829">
    <property type="term" value="C:cytosol"/>
    <property type="evidence" value="ECO:0007669"/>
    <property type="project" value="TreeGrafter"/>
</dbReference>
<evidence type="ECO:0000256" key="10">
    <source>
        <dbReference type="ARBA" id="ARBA00047937"/>
    </source>
</evidence>